<feature type="compositionally biased region" description="Low complexity" evidence="1">
    <location>
        <begin position="143"/>
        <end position="159"/>
    </location>
</feature>
<evidence type="ECO:0000313" key="3">
    <source>
        <dbReference type="Proteomes" id="UP000238274"/>
    </source>
</evidence>
<feature type="compositionally biased region" description="Basic and acidic residues" evidence="1">
    <location>
        <begin position="380"/>
        <end position="395"/>
    </location>
</feature>
<dbReference type="VEuPathDB" id="FungiDB:PSHT_15518"/>
<evidence type="ECO:0000313" key="2">
    <source>
        <dbReference type="EMBL" id="POV95712.1"/>
    </source>
</evidence>
<feature type="compositionally biased region" description="Basic and acidic residues" evidence="1">
    <location>
        <begin position="438"/>
        <end position="453"/>
    </location>
</feature>
<name>A0A2S4UEJ0_9BASI</name>
<feature type="compositionally biased region" description="Basic and acidic residues" evidence="1">
    <location>
        <begin position="577"/>
        <end position="596"/>
    </location>
</feature>
<organism evidence="2 3">
    <name type="scientific">Puccinia striiformis</name>
    <dbReference type="NCBI Taxonomy" id="27350"/>
    <lineage>
        <taxon>Eukaryota</taxon>
        <taxon>Fungi</taxon>
        <taxon>Dikarya</taxon>
        <taxon>Basidiomycota</taxon>
        <taxon>Pucciniomycotina</taxon>
        <taxon>Pucciniomycetes</taxon>
        <taxon>Pucciniales</taxon>
        <taxon>Pucciniaceae</taxon>
        <taxon>Puccinia</taxon>
    </lineage>
</organism>
<comment type="caution">
    <text evidence="2">The sequence shown here is derived from an EMBL/GenBank/DDBJ whole genome shotgun (WGS) entry which is preliminary data.</text>
</comment>
<dbReference type="AlphaFoldDB" id="A0A2S4UEJ0"/>
<reference evidence="3" key="2">
    <citation type="journal article" date="2018" name="BMC Genomics">
        <title>Genomic insights into host adaptation between the wheat stripe rust pathogen (Puccinia striiformis f. sp. tritici) and the barley stripe rust pathogen (Puccinia striiformis f. sp. hordei).</title>
        <authorList>
            <person name="Xia C."/>
            <person name="Wang M."/>
            <person name="Yin C."/>
            <person name="Cornejo O.E."/>
            <person name="Hulbert S.H."/>
            <person name="Chen X."/>
        </authorList>
    </citation>
    <scope>NUCLEOTIDE SEQUENCE [LARGE SCALE GENOMIC DNA]</scope>
    <source>
        <strain evidence="3">93TX-2</strain>
    </source>
</reference>
<reference evidence="3" key="3">
    <citation type="journal article" date="2018" name="Mol. Plant Microbe Interact.">
        <title>Genome sequence resources for the wheat stripe rust pathogen (Puccinia striiformis f. sp. tritici) and the barley stripe rust pathogen (Puccinia striiformis f. sp. hordei).</title>
        <authorList>
            <person name="Xia C."/>
            <person name="Wang M."/>
            <person name="Yin C."/>
            <person name="Cornejo O.E."/>
            <person name="Hulbert S.H."/>
            <person name="Chen X."/>
        </authorList>
    </citation>
    <scope>NUCLEOTIDE SEQUENCE [LARGE SCALE GENOMIC DNA]</scope>
    <source>
        <strain evidence="3">93TX-2</strain>
    </source>
</reference>
<feature type="compositionally biased region" description="Low complexity" evidence="1">
    <location>
        <begin position="618"/>
        <end position="642"/>
    </location>
</feature>
<feature type="compositionally biased region" description="Basic and acidic residues" evidence="1">
    <location>
        <begin position="1027"/>
        <end position="1039"/>
    </location>
</feature>
<dbReference type="OrthoDB" id="2506706at2759"/>
<feature type="region of interest" description="Disordered" evidence="1">
    <location>
        <begin position="794"/>
        <end position="892"/>
    </location>
</feature>
<dbReference type="PANTHER" id="PTHR15623">
    <property type="entry name" value="SPERMATOGENESIS-ASSOCIATED SERINE-RICH PROTEIN 2-RELATED"/>
    <property type="match status" value="1"/>
</dbReference>
<keyword evidence="3" id="KW-1185">Reference proteome</keyword>
<feature type="compositionally biased region" description="Basic and acidic residues" evidence="1">
    <location>
        <begin position="322"/>
        <end position="337"/>
    </location>
</feature>
<gene>
    <name evidence="2" type="ORF">PSHT_15518</name>
</gene>
<feature type="compositionally biased region" description="Polar residues" evidence="1">
    <location>
        <begin position="519"/>
        <end position="542"/>
    </location>
</feature>
<protein>
    <submittedName>
        <fullName evidence="2">Uncharacterized protein</fullName>
    </submittedName>
</protein>
<feature type="compositionally biased region" description="Low complexity" evidence="1">
    <location>
        <begin position="309"/>
        <end position="321"/>
    </location>
</feature>
<feature type="compositionally biased region" description="Polar residues" evidence="1">
    <location>
        <begin position="365"/>
        <end position="379"/>
    </location>
</feature>
<feature type="compositionally biased region" description="Polar residues" evidence="1">
    <location>
        <begin position="470"/>
        <end position="484"/>
    </location>
</feature>
<feature type="region of interest" description="Disordered" evidence="1">
    <location>
        <begin position="1018"/>
        <end position="1117"/>
    </location>
</feature>
<evidence type="ECO:0000256" key="1">
    <source>
        <dbReference type="SAM" id="MobiDB-lite"/>
    </source>
</evidence>
<accession>A0A2S4UEJ0</accession>
<feature type="compositionally biased region" description="Basic and acidic residues" evidence="1">
    <location>
        <begin position="547"/>
        <end position="565"/>
    </location>
</feature>
<dbReference type="PANTHER" id="PTHR15623:SF11">
    <property type="entry name" value="SPERMATOGENESIS-ASSOCIATED SERINE-RICH PROTEIN 2"/>
    <property type="match status" value="1"/>
</dbReference>
<dbReference type="EMBL" id="PKSM01000403">
    <property type="protein sequence ID" value="POV95712.1"/>
    <property type="molecule type" value="Genomic_DNA"/>
</dbReference>
<feature type="compositionally biased region" description="Polar residues" evidence="1">
    <location>
        <begin position="410"/>
        <end position="433"/>
    </location>
</feature>
<dbReference type="InterPro" id="IPR009816">
    <property type="entry name" value="SPATS2-like"/>
</dbReference>
<feature type="compositionally biased region" description="Polar residues" evidence="1">
    <location>
        <begin position="264"/>
        <end position="273"/>
    </location>
</feature>
<feature type="compositionally biased region" description="Low complexity" evidence="1">
    <location>
        <begin position="1066"/>
        <end position="1111"/>
    </location>
</feature>
<proteinExistence type="predicted"/>
<feature type="region of interest" description="Disordered" evidence="1">
    <location>
        <begin position="138"/>
        <end position="676"/>
    </location>
</feature>
<dbReference type="VEuPathDB" id="FungiDB:PSTT_07889"/>
<feature type="compositionally biased region" description="Basic and acidic residues" evidence="1">
    <location>
        <begin position="489"/>
        <end position="504"/>
    </location>
</feature>
<feature type="compositionally biased region" description="Low complexity" evidence="1">
    <location>
        <begin position="1045"/>
        <end position="1058"/>
    </location>
</feature>
<reference evidence="2 3" key="1">
    <citation type="submission" date="2017-12" db="EMBL/GenBank/DDBJ databases">
        <title>Gene loss provides genomic basis for host adaptation in cereal stripe rust fungi.</title>
        <authorList>
            <person name="Xia C."/>
        </authorList>
    </citation>
    <scope>NUCLEOTIDE SEQUENCE [LARGE SCALE GENOMIC DNA]</scope>
    <source>
        <strain evidence="2 3">93TX-2</strain>
    </source>
</reference>
<feature type="compositionally biased region" description="Low complexity" evidence="1">
    <location>
        <begin position="166"/>
        <end position="263"/>
    </location>
</feature>
<dbReference type="Proteomes" id="UP000238274">
    <property type="component" value="Unassembled WGS sequence"/>
</dbReference>
<feature type="compositionally biased region" description="Low complexity" evidence="1">
    <location>
        <begin position="274"/>
        <end position="283"/>
    </location>
</feature>
<feature type="compositionally biased region" description="Low complexity" evidence="1">
    <location>
        <begin position="820"/>
        <end position="866"/>
    </location>
</feature>
<sequence length="1117" mass="115692">MFQRGVINANRPYVALLRPPTAGQAIAPLLAASDECAQQLMADKIIDAAKDLTNSIKSPDTRKQMIALAIEYRQEPAKNPELKGLVQKQDPANDPNLFFDHLVTTNASTVVLDSQPNTRPFGGASSKQQLTRCTKFCDCPTEKPGTSKTTPSVPKSTSTDANPSGDPKTTTDTTPTVPKSTSGDADPKTTTDTTPTLPKSTSGDADPKTTTDTTPTVPKSTSGDADPKTTTDTTPTVPKSTSGDADPKTTTDTTPTVPKSTSDNTNPSDNLKSTKSGTGSSTEEGTEDEGGCGGSGDDADNEKKEESSTPPTTLKDTTGTGEKAEDKGTTDTQESLKDTTSGGGGQEDKGTVTNSAPTGDGVKAESTTTETNPAPTGNSEKAEDKGTTESQDSLKDVTSGGGGKEDKGTVTDSTPTGNGVKAESTTTETNPAPTGNGEKAEDKGTTESQDSLKDATSGGGGKEDKGTVTILHQLSTTTKTNPAPTGNGEKAEDKGTTESQDSLKDVTSGGGGKEDKGTVTDSTPTGNGVKAESTTTETNPAPTGNGEKAEDKGTTESQDNLKDTTTETTPTPTGSGDKAEDKGTGNGEKVEEKDSNTDADEGDCGGGSGEDAEDKGTKTLSTTGGGISSSPQGSSTTPTSTGDAKPNPSDADPKLKDAGNPPPSTGGGSTPGATSTTAISFDDLLKQLNATIDLTNVPNKECHDFRIEYGQGFPGREAKDFAYQPLQAIFGHGAALTMCDSLHNVCGVKQPDDAATFTPCMDLVNALGKVVKDGSKADLWNLAFNMKTTYRTEMATGPGKGGKGDGTLLPDQKKPSGSKTPSASPPGTTQPPSTTQPQSTPNGNVNQMDMNANMDQNMQNMNGNTNPKDAGNPPPSTGGGTPPGAPPTTPISFEDLRKQLNATIDVTKIPNKDCHDFRIEFGSGFPGREAKDFAYQPLQPIWSHGAALSFPSPPDMGIIAHSMCDSLHNVCGVKQPDDAATFTPCMDLVNALGKVVKDGSKADLWNLAFNMRTTYRTEMATGPGKGGKGDGKLYPDDSKPPGTKTPSASPPGTTQPPSTTQPPKYPNGNVNQMDMNGNMDQNQQNMQNMQNQQNMQNMQNQQNMQNMNQGNPGQGGK</sequence>